<name>A0A5K7XYJ1_9VIRU</name>
<comment type="subcellular location">
    <subcellularLocation>
        <location evidence="1">Virion</location>
    </subcellularLocation>
</comment>
<dbReference type="SUPFAM" id="SSF49749">
    <property type="entry name" value="Group II dsDNA viruses VP"/>
    <property type="match status" value="2"/>
</dbReference>
<dbReference type="Gene3D" id="2.70.9.20">
    <property type="entry name" value="Major capsid protein Vp54"/>
    <property type="match status" value="1"/>
</dbReference>
<keyword evidence="2" id="KW-0167">Capsid protein</keyword>
<dbReference type="InterPro" id="IPR007542">
    <property type="entry name" value="MCP_C"/>
</dbReference>
<protein>
    <submittedName>
        <fullName evidence="5">Major capsid protein p72 homolog protein</fullName>
    </submittedName>
</protein>
<dbReference type="InterPro" id="IPR038519">
    <property type="entry name" value="MCP_C_sf"/>
</dbReference>
<evidence type="ECO:0000259" key="4">
    <source>
        <dbReference type="Pfam" id="PF04451"/>
    </source>
</evidence>
<evidence type="ECO:0000256" key="1">
    <source>
        <dbReference type="ARBA" id="ARBA00004328"/>
    </source>
</evidence>
<keyword evidence="3" id="KW-0946">Virion</keyword>
<proteinExistence type="predicted"/>
<dbReference type="InterPro" id="IPR016112">
    <property type="entry name" value="VP_dsDNA_II"/>
</dbReference>
<dbReference type="Pfam" id="PF04451">
    <property type="entry name" value="Capsid_NCLDV"/>
    <property type="match status" value="1"/>
</dbReference>
<evidence type="ECO:0000256" key="3">
    <source>
        <dbReference type="ARBA" id="ARBA00022844"/>
    </source>
</evidence>
<accession>A0A5K7XYJ1</accession>
<dbReference type="EMBL" id="LC506465">
    <property type="protein sequence ID" value="BBO54023.1"/>
    <property type="molecule type" value="Genomic_DNA"/>
</dbReference>
<dbReference type="GO" id="GO:0019028">
    <property type="term" value="C:viral capsid"/>
    <property type="evidence" value="ECO:0007669"/>
    <property type="project" value="UniProtKB-KW"/>
</dbReference>
<evidence type="ECO:0000256" key="2">
    <source>
        <dbReference type="ARBA" id="ARBA00022561"/>
    </source>
</evidence>
<reference evidence="5" key="1">
    <citation type="journal article" date="2020" name="Sci. Rep.">
        <title>A novel Asfarvirus-like virus identified as a potential cause of mass mortality of abalone.</title>
        <authorList>
            <person name="Matsuyama T."/>
            <person name="Takano T."/>
            <person name="Nishiki I."/>
            <person name="Fujiwara A."/>
            <person name="Kiryu I."/>
            <person name="Inada M."/>
            <person name="Sakai T."/>
            <person name="Terashima S."/>
            <person name="Matsuura Y."/>
            <person name="Isowa K."/>
            <person name="Nakayasu C."/>
        </authorList>
    </citation>
    <scope>NUCLEOTIDE SEQUENCE</scope>
</reference>
<sequence>MAAGGPFILITNNGKADNMLMATKYLNNKIQYIRWHKTMLRDPNPDPDLYDLEKTHVLFMNAHFKPFVAVGCEYQKIKAKAGSMRLGNQISYELPDYGEFVHDMVGRQVLGPVYSSEQTAPAQGTSVLGMYGQTSIFPADQKQWDNTTAAKSPTFYRLVDSFGNTVLPGATYRNLVRYCEYPGERLFEQVSINIHGNPLDEYFCDAVGMLRKFTISKDKIDAYKRLVGQEVELKGYTGVEKNRIFDHDVEDSAVVEDSVYMPNGKHLLKPATNAEYLKMYFPSNTHSHADAGKSAIQNTTHPGYYTLSRRCVTALNGPQTPKLWQGELELWNKLRFWFNEDVRLSLPICTLPNGGKLITINFAKQSDLLFEAPNLFVEQTVRTSNAGKNDQIVEYRPWFVAGTINEVQMSGVELYVQNIFVDSEIHMIYVKRVSFTLIRVFKRHDERTTTAGHDNKQLTQLKWPIEYMYMGLKPTWNTDPANPNRYRDWHKFGKIVDMVSGDSTQFGYTSVDSAGNTTQLSYDCKKIIPDTFAVELPIINTIGIKSHGIQLKDNFSELFYNAYVPYQTGGANIVAPDDRGVLMINFALYPRTYQPSGYINISRARETYLEWTTSYVSTSTPAELTIIASAMNFLLITDGSAILRYAA</sequence>
<dbReference type="GO" id="GO:0005198">
    <property type="term" value="F:structural molecule activity"/>
    <property type="evidence" value="ECO:0007669"/>
    <property type="project" value="InterPro"/>
</dbReference>
<feature type="domain" description="Major capsid protein C-terminal" evidence="4">
    <location>
        <begin position="425"/>
        <end position="641"/>
    </location>
</feature>
<dbReference type="SMR" id="A0A5K7XYJ1"/>
<evidence type="ECO:0000313" key="5">
    <source>
        <dbReference type="EMBL" id="BBO54023.1"/>
    </source>
</evidence>
<organism evidence="5">
    <name type="scientific">Abalone asfa-like virus</name>
    <dbReference type="NCBI Taxonomy" id="2839893"/>
    <lineage>
        <taxon>Viruses</taxon>
        <taxon>Varidnaviria</taxon>
        <taxon>Bamfordvirae</taxon>
        <taxon>Nucleocytoviricota</taxon>
        <taxon>Pokkesviricetes</taxon>
        <taxon>Asfuvirales</taxon>
        <taxon>Asfarviridae</taxon>
    </lineage>
</organism>